<organism evidence="1 2">
    <name type="scientific">Pseudoflavonifractor intestinihominis</name>
    <dbReference type="NCBI Taxonomy" id="3133171"/>
    <lineage>
        <taxon>Bacteria</taxon>
        <taxon>Bacillati</taxon>
        <taxon>Bacillota</taxon>
        <taxon>Clostridia</taxon>
        <taxon>Eubacteriales</taxon>
        <taxon>Oscillospiraceae</taxon>
        <taxon>Pseudoflavonifractor</taxon>
    </lineage>
</organism>
<evidence type="ECO:0000313" key="2">
    <source>
        <dbReference type="Proteomes" id="UP001464378"/>
    </source>
</evidence>
<dbReference type="Proteomes" id="UP001464378">
    <property type="component" value="Unassembled WGS sequence"/>
</dbReference>
<dbReference type="RefSeq" id="WP_349230869.1">
    <property type="nucleotide sequence ID" value="NZ_JBBMFK010000003.1"/>
</dbReference>
<accession>A0ABV1E4T4</accession>
<sequence length="68" mass="7545">MQRINEDVTISSVDHEQHIINMVVKGCPVTAICSPQNNPDIYEQIKTILVGAVLKAPQQNFREIGQNG</sequence>
<comment type="caution">
    <text evidence="1">The sequence shown here is derived from an EMBL/GenBank/DDBJ whole genome shotgun (WGS) entry which is preliminary data.</text>
</comment>
<reference evidence="1 2" key="1">
    <citation type="submission" date="2024-03" db="EMBL/GenBank/DDBJ databases">
        <title>Human intestinal bacterial collection.</title>
        <authorList>
            <person name="Pauvert C."/>
            <person name="Hitch T.C.A."/>
            <person name="Clavel T."/>
        </authorList>
    </citation>
    <scope>NUCLEOTIDE SEQUENCE [LARGE SCALE GENOMIC DNA]</scope>
    <source>
        <strain evidence="1 2">CLA-AP-H29</strain>
    </source>
</reference>
<gene>
    <name evidence="1" type="ORF">WMO64_02335</name>
</gene>
<dbReference type="EMBL" id="JBBMFK010000003">
    <property type="protein sequence ID" value="MEQ2442302.1"/>
    <property type="molecule type" value="Genomic_DNA"/>
</dbReference>
<proteinExistence type="predicted"/>
<keyword evidence="2" id="KW-1185">Reference proteome</keyword>
<evidence type="ECO:0000313" key="1">
    <source>
        <dbReference type="EMBL" id="MEQ2442302.1"/>
    </source>
</evidence>
<name>A0ABV1E4T4_9FIRM</name>
<protein>
    <submittedName>
        <fullName evidence="1">Uncharacterized protein</fullName>
    </submittedName>
</protein>